<protein>
    <submittedName>
        <fullName evidence="10">ABC transporter ATP-binding protein</fullName>
    </submittedName>
</protein>
<evidence type="ECO:0000256" key="4">
    <source>
        <dbReference type="ARBA" id="ARBA00022840"/>
    </source>
</evidence>
<feature type="transmembrane region" description="Helical" evidence="7">
    <location>
        <begin position="71"/>
        <end position="89"/>
    </location>
</feature>
<evidence type="ECO:0000259" key="8">
    <source>
        <dbReference type="PROSITE" id="PS50893"/>
    </source>
</evidence>
<evidence type="ECO:0000259" key="9">
    <source>
        <dbReference type="PROSITE" id="PS50929"/>
    </source>
</evidence>
<dbReference type="InterPro" id="IPR039421">
    <property type="entry name" value="Type_1_exporter"/>
</dbReference>
<evidence type="ECO:0000313" key="10">
    <source>
        <dbReference type="EMBL" id="HIR13721.1"/>
    </source>
</evidence>
<proteinExistence type="predicted"/>
<dbReference type="InterPro" id="IPR027417">
    <property type="entry name" value="P-loop_NTPase"/>
</dbReference>
<sequence>MSVNAINQDELQREVPKRETLARLYRYMFRYKKTLAAVLALVTVTLAVSLATPLLIEKAVDGYVAEGNEKGLLALGTAGFVLFLIFMAGTRGRMLLMEKVTNRVLLTIRQELYIHIQSLDFHFFDSRPTGKILARVVGDVNSLKEMYSDSVTKLLPDLLTVIGVAVIMLVKNWRLALAALLTVPFLAGGMMMIQGRAHRLWQIHRKKNSNLNAFIHENFSGIRIVQSFAAEPETSGEFQACNEAYRASFIEAVRIADLFSGLVEITWGAGGFLLYYIGIRVIGAEQIGVGTFMAFSTYLAMFWSPVRNLASFYNKIITNLSAAERIFDILDTPPEIGDQEAAYPLPEVKGEVQFSHVSFAYTDEPDRMVLEDVSFRVNPGETIALVGPTGAGKTTIVNLISRFYDITSGEIRIDGHEIRQVTLDSLRRQMGIMTQDTFLFTGTVRENICYGRPDASEEEMVEAAKAVNAHDFIMKLENGYETQVSERGGQLSIGQRQLLAFARTMVSDPKVLILDEATSSIDTHTEIMVQKGIQKLLENRTSFVIAHRLSTIRGADRIFYIDKKGIQESGSHQELMEKKGAYYRLYQKQYEQ</sequence>
<dbReference type="InterPro" id="IPR011527">
    <property type="entry name" value="ABC1_TM_dom"/>
</dbReference>
<gene>
    <name evidence="10" type="ORF">IAB31_07345</name>
</gene>
<evidence type="ECO:0000313" key="11">
    <source>
        <dbReference type="Proteomes" id="UP000886757"/>
    </source>
</evidence>
<feature type="domain" description="ABC transmembrane type-1" evidence="9">
    <location>
        <begin position="36"/>
        <end position="318"/>
    </location>
</feature>
<evidence type="ECO:0000256" key="3">
    <source>
        <dbReference type="ARBA" id="ARBA00022741"/>
    </source>
</evidence>
<feature type="transmembrane region" description="Helical" evidence="7">
    <location>
        <begin position="255"/>
        <end position="277"/>
    </location>
</feature>
<feature type="transmembrane region" description="Helical" evidence="7">
    <location>
        <begin position="289"/>
        <end position="306"/>
    </location>
</feature>
<evidence type="ECO:0000256" key="7">
    <source>
        <dbReference type="SAM" id="Phobius"/>
    </source>
</evidence>
<feature type="transmembrane region" description="Helical" evidence="7">
    <location>
        <begin position="176"/>
        <end position="197"/>
    </location>
</feature>
<dbReference type="SUPFAM" id="SSF52540">
    <property type="entry name" value="P-loop containing nucleoside triphosphate hydrolases"/>
    <property type="match status" value="1"/>
</dbReference>
<dbReference type="Pfam" id="PF00005">
    <property type="entry name" value="ABC_tran"/>
    <property type="match status" value="1"/>
</dbReference>
<evidence type="ECO:0000256" key="6">
    <source>
        <dbReference type="ARBA" id="ARBA00023136"/>
    </source>
</evidence>
<keyword evidence="3" id="KW-0547">Nucleotide-binding</keyword>
<keyword evidence="4 10" id="KW-0067">ATP-binding</keyword>
<dbReference type="FunFam" id="3.40.50.300:FF:000218">
    <property type="entry name" value="Multidrug ABC transporter ATP-binding protein"/>
    <property type="match status" value="1"/>
</dbReference>
<organism evidence="10 11">
    <name type="scientific">Candidatus Choladousia intestinavium</name>
    <dbReference type="NCBI Taxonomy" id="2840727"/>
    <lineage>
        <taxon>Bacteria</taxon>
        <taxon>Bacillati</taxon>
        <taxon>Bacillota</taxon>
        <taxon>Clostridia</taxon>
        <taxon>Lachnospirales</taxon>
        <taxon>Lachnospiraceae</taxon>
        <taxon>Lachnospiraceae incertae sedis</taxon>
        <taxon>Candidatus Choladousia</taxon>
    </lineage>
</organism>
<dbReference type="GO" id="GO:0015421">
    <property type="term" value="F:ABC-type oligopeptide transporter activity"/>
    <property type="evidence" value="ECO:0007669"/>
    <property type="project" value="TreeGrafter"/>
</dbReference>
<dbReference type="PROSITE" id="PS50893">
    <property type="entry name" value="ABC_TRANSPORTER_2"/>
    <property type="match status" value="1"/>
</dbReference>
<evidence type="ECO:0000256" key="1">
    <source>
        <dbReference type="ARBA" id="ARBA00004651"/>
    </source>
</evidence>
<feature type="transmembrane region" description="Helical" evidence="7">
    <location>
        <begin position="154"/>
        <end position="170"/>
    </location>
</feature>
<dbReference type="InterPro" id="IPR003593">
    <property type="entry name" value="AAA+_ATPase"/>
</dbReference>
<feature type="domain" description="ABC transporter" evidence="8">
    <location>
        <begin position="352"/>
        <end position="588"/>
    </location>
</feature>
<dbReference type="GO" id="GO:0005524">
    <property type="term" value="F:ATP binding"/>
    <property type="evidence" value="ECO:0007669"/>
    <property type="project" value="UniProtKB-KW"/>
</dbReference>
<dbReference type="CDD" id="cd18545">
    <property type="entry name" value="ABC_6TM_YknV_like"/>
    <property type="match status" value="1"/>
</dbReference>
<name>A0A9D1AC09_9FIRM</name>
<reference evidence="10" key="1">
    <citation type="submission" date="2020-10" db="EMBL/GenBank/DDBJ databases">
        <authorList>
            <person name="Gilroy R."/>
        </authorList>
    </citation>
    <scope>NUCLEOTIDE SEQUENCE</scope>
    <source>
        <strain evidence="10">ChiSjej4B22-8148</strain>
    </source>
</reference>
<reference evidence="10" key="2">
    <citation type="journal article" date="2021" name="PeerJ">
        <title>Extensive microbial diversity within the chicken gut microbiome revealed by metagenomics and culture.</title>
        <authorList>
            <person name="Gilroy R."/>
            <person name="Ravi A."/>
            <person name="Getino M."/>
            <person name="Pursley I."/>
            <person name="Horton D.L."/>
            <person name="Alikhan N.F."/>
            <person name="Baker D."/>
            <person name="Gharbi K."/>
            <person name="Hall N."/>
            <person name="Watson M."/>
            <person name="Adriaenssens E.M."/>
            <person name="Foster-Nyarko E."/>
            <person name="Jarju S."/>
            <person name="Secka A."/>
            <person name="Antonio M."/>
            <person name="Oren A."/>
            <person name="Chaudhuri R.R."/>
            <person name="La Ragione R."/>
            <person name="Hildebrand F."/>
            <person name="Pallen M.J."/>
        </authorList>
    </citation>
    <scope>NUCLEOTIDE SEQUENCE</scope>
    <source>
        <strain evidence="10">ChiSjej4B22-8148</strain>
    </source>
</reference>
<evidence type="ECO:0000256" key="5">
    <source>
        <dbReference type="ARBA" id="ARBA00022989"/>
    </source>
</evidence>
<dbReference type="Pfam" id="PF00664">
    <property type="entry name" value="ABC_membrane"/>
    <property type="match status" value="1"/>
</dbReference>
<dbReference type="AlphaFoldDB" id="A0A9D1AC09"/>
<dbReference type="InterPro" id="IPR036640">
    <property type="entry name" value="ABC1_TM_sf"/>
</dbReference>
<dbReference type="PANTHER" id="PTHR43394:SF1">
    <property type="entry name" value="ATP-BINDING CASSETTE SUB-FAMILY B MEMBER 10, MITOCHONDRIAL"/>
    <property type="match status" value="1"/>
</dbReference>
<keyword evidence="5 7" id="KW-1133">Transmembrane helix</keyword>
<dbReference type="EMBL" id="DVGK01000081">
    <property type="protein sequence ID" value="HIR13721.1"/>
    <property type="molecule type" value="Genomic_DNA"/>
</dbReference>
<comment type="subcellular location">
    <subcellularLocation>
        <location evidence="1">Cell membrane</location>
        <topology evidence="1">Multi-pass membrane protein</topology>
    </subcellularLocation>
</comment>
<keyword evidence="2 7" id="KW-0812">Transmembrane</keyword>
<dbReference type="PANTHER" id="PTHR43394">
    <property type="entry name" value="ATP-DEPENDENT PERMEASE MDL1, MITOCHONDRIAL"/>
    <property type="match status" value="1"/>
</dbReference>
<dbReference type="Proteomes" id="UP000886757">
    <property type="component" value="Unassembled WGS sequence"/>
</dbReference>
<dbReference type="GO" id="GO:0005886">
    <property type="term" value="C:plasma membrane"/>
    <property type="evidence" value="ECO:0007669"/>
    <property type="project" value="UniProtKB-SubCell"/>
</dbReference>
<comment type="caution">
    <text evidence="10">The sequence shown here is derived from an EMBL/GenBank/DDBJ whole genome shotgun (WGS) entry which is preliminary data.</text>
</comment>
<dbReference type="SMART" id="SM00382">
    <property type="entry name" value="AAA"/>
    <property type="match status" value="1"/>
</dbReference>
<dbReference type="SUPFAM" id="SSF90123">
    <property type="entry name" value="ABC transporter transmembrane region"/>
    <property type="match status" value="1"/>
</dbReference>
<evidence type="ECO:0000256" key="2">
    <source>
        <dbReference type="ARBA" id="ARBA00022692"/>
    </source>
</evidence>
<dbReference type="GO" id="GO:0016887">
    <property type="term" value="F:ATP hydrolysis activity"/>
    <property type="evidence" value="ECO:0007669"/>
    <property type="project" value="InterPro"/>
</dbReference>
<dbReference type="Gene3D" id="1.20.1560.10">
    <property type="entry name" value="ABC transporter type 1, transmembrane domain"/>
    <property type="match status" value="1"/>
</dbReference>
<accession>A0A9D1AC09</accession>
<dbReference type="InterPro" id="IPR003439">
    <property type="entry name" value="ABC_transporter-like_ATP-bd"/>
</dbReference>
<dbReference type="Gene3D" id="3.40.50.300">
    <property type="entry name" value="P-loop containing nucleotide triphosphate hydrolases"/>
    <property type="match status" value="1"/>
</dbReference>
<dbReference type="PROSITE" id="PS50929">
    <property type="entry name" value="ABC_TM1F"/>
    <property type="match status" value="1"/>
</dbReference>
<feature type="transmembrane region" description="Helical" evidence="7">
    <location>
        <begin position="35"/>
        <end position="56"/>
    </location>
</feature>
<keyword evidence="6 7" id="KW-0472">Membrane</keyword>